<evidence type="ECO:0000259" key="2">
    <source>
        <dbReference type="Pfam" id="PF22725"/>
    </source>
</evidence>
<dbReference type="Proteomes" id="UP000284178">
    <property type="component" value="Unassembled WGS sequence"/>
</dbReference>
<dbReference type="Gene3D" id="3.30.360.10">
    <property type="entry name" value="Dihydrodipicolinate Reductase, domain 2"/>
    <property type="match status" value="1"/>
</dbReference>
<dbReference type="InterPro" id="IPR036291">
    <property type="entry name" value="NAD(P)-bd_dom_sf"/>
</dbReference>
<dbReference type="PANTHER" id="PTHR43054:SF1">
    <property type="entry name" value="SCYLLO-INOSITOL 2-DEHYDROGENASE (NADP(+)) IOLU"/>
    <property type="match status" value="1"/>
</dbReference>
<sequence length="328" mass="36964">MKMGTIGTGMITEWLNTAFQDNGLECTAVYSRKEETGRRLADKYNMPKVYTDLDAMLHDEELDCIYIASPNSLHYSQAMRALEAGKNVILEKPFVSTIEECRTLIDTAKKHHRFLFEAITVPYNPNYQKIKERIGELGSLKMVQCNFSQYSSKYDKFKNNENPNVFNPQFSGGALMDINIYNAHFIIGLFGAPKSLKYVPNIAANGIDTSGILVFDYDGFLACGIGCKDSASENICQLQGDNGYIVVHSASSVCAKAEVWLKGAKEPEVIDMNESHGGHYFEVKNFKRMIENEDYDGCYKMLEYSYQVMELVHTARLEAGVRFAADQK</sequence>
<dbReference type="InterPro" id="IPR000683">
    <property type="entry name" value="Gfo/Idh/MocA-like_OxRdtase_N"/>
</dbReference>
<reference evidence="3 4" key="1">
    <citation type="submission" date="2018-08" db="EMBL/GenBank/DDBJ databases">
        <title>A genome reference for cultivated species of the human gut microbiota.</title>
        <authorList>
            <person name="Zou Y."/>
            <person name="Xue W."/>
            <person name="Luo G."/>
        </authorList>
    </citation>
    <scope>NUCLEOTIDE SEQUENCE [LARGE SCALE GENOMIC DNA]</scope>
    <source>
        <strain evidence="3 4">AF24-29</strain>
    </source>
</reference>
<dbReference type="Pfam" id="PF01408">
    <property type="entry name" value="GFO_IDH_MocA"/>
    <property type="match status" value="1"/>
</dbReference>
<dbReference type="PANTHER" id="PTHR43054">
    <property type="match status" value="1"/>
</dbReference>
<dbReference type="SUPFAM" id="SSF51735">
    <property type="entry name" value="NAD(P)-binding Rossmann-fold domains"/>
    <property type="match status" value="1"/>
</dbReference>
<keyword evidence="4" id="KW-1185">Reference proteome</keyword>
<feature type="domain" description="GFO/IDH/MocA-like oxidoreductase" evidence="2">
    <location>
        <begin position="128"/>
        <end position="245"/>
    </location>
</feature>
<dbReference type="RefSeq" id="WP_117895664.1">
    <property type="nucleotide sequence ID" value="NZ_CABJCV010000018.1"/>
</dbReference>
<comment type="caution">
    <text evidence="3">The sequence shown here is derived from an EMBL/GenBank/DDBJ whole genome shotgun (WGS) entry which is preliminary data.</text>
</comment>
<evidence type="ECO:0000259" key="1">
    <source>
        <dbReference type="Pfam" id="PF01408"/>
    </source>
</evidence>
<name>A0A412FSZ1_9FIRM</name>
<proteinExistence type="predicted"/>
<dbReference type="Pfam" id="PF22725">
    <property type="entry name" value="GFO_IDH_MocA_C3"/>
    <property type="match status" value="1"/>
</dbReference>
<accession>A0A412FSZ1</accession>
<dbReference type="EMBL" id="QRUP01000018">
    <property type="protein sequence ID" value="RGR71261.1"/>
    <property type="molecule type" value="Genomic_DNA"/>
</dbReference>
<evidence type="ECO:0000313" key="4">
    <source>
        <dbReference type="Proteomes" id="UP000284178"/>
    </source>
</evidence>
<gene>
    <name evidence="3" type="ORF">DWY25_13475</name>
</gene>
<dbReference type="Gene3D" id="3.40.50.720">
    <property type="entry name" value="NAD(P)-binding Rossmann-like Domain"/>
    <property type="match status" value="1"/>
</dbReference>
<evidence type="ECO:0000313" key="3">
    <source>
        <dbReference type="EMBL" id="RGR71261.1"/>
    </source>
</evidence>
<dbReference type="GO" id="GO:0000166">
    <property type="term" value="F:nucleotide binding"/>
    <property type="evidence" value="ECO:0007669"/>
    <property type="project" value="InterPro"/>
</dbReference>
<protein>
    <submittedName>
        <fullName evidence="3">Gfo/Idh/MocA family oxidoreductase</fullName>
    </submittedName>
</protein>
<dbReference type="InterPro" id="IPR055170">
    <property type="entry name" value="GFO_IDH_MocA-like_dom"/>
</dbReference>
<dbReference type="GeneID" id="83016406"/>
<dbReference type="SUPFAM" id="SSF55347">
    <property type="entry name" value="Glyceraldehyde-3-phosphate dehydrogenase-like, C-terminal domain"/>
    <property type="match status" value="1"/>
</dbReference>
<feature type="domain" description="Gfo/Idh/MocA-like oxidoreductase N-terminal" evidence="1">
    <location>
        <begin position="2"/>
        <end position="116"/>
    </location>
</feature>
<dbReference type="AlphaFoldDB" id="A0A412FSZ1"/>
<organism evidence="3 4">
    <name type="scientific">Holdemania filiformis</name>
    <dbReference type="NCBI Taxonomy" id="61171"/>
    <lineage>
        <taxon>Bacteria</taxon>
        <taxon>Bacillati</taxon>
        <taxon>Bacillota</taxon>
        <taxon>Erysipelotrichia</taxon>
        <taxon>Erysipelotrichales</taxon>
        <taxon>Erysipelotrichaceae</taxon>
        <taxon>Holdemania</taxon>
    </lineage>
</organism>